<feature type="non-terminal residue" evidence="3">
    <location>
        <position position="1"/>
    </location>
</feature>
<dbReference type="GO" id="GO:0000785">
    <property type="term" value="C:chromatin"/>
    <property type="evidence" value="ECO:0007669"/>
    <property type="project" value="TreeGrafter"/>
</dbReference>
<dbReference type="GO" id="GO:0000796">
    <property type="term" value="C:condensin complex"/>
    <property type="evidence" value="ECO:0007669"/>
    <property type="project" value="TreeGrafter"/>
</dbReference>
<evidence type="ECO:0000256" key="1">
    <source>
        <dbReference type="SAM" id="Coils"/>
    </source>
</evidence>
<dbReference type="GeneID" id="40314280"/>
<feature type="coiled-coil region" evidence="1">
    <location>
        <begin position="763"/>
        <end position="790"/>
    </location>
</feature>
<dbReference type="RefSeq" id="XP_029232321.1">
    <property type="nucleotide sequence ID" value="XM_029367609.1"/>
</dbReference>
<feature type="coiled-coil region" evidence="1">
    <location>
        <begin position="1635"/>
        <end position="1704"/>
    </location>
</feature>
<proteinExistence type="predicted"/>
<dbReference type="Proteomes" id="UP000284403">
    <property type="component" value="Unassembled WGS sequence"/>
</dbReference>
<feature type="region of interest" description="Disordered" evidence="2">
    <location>
        <begin position="1336"/>
        <end position="1355"/>
    </location>
</feature>
<keyword evidence="1" id="KW-0175">Coiled coil</keyword>
<feature type="coiled-coil region" evidence="1">
    <location>
        <begin position="564"/>
        <end position="591"/>
    </location>
</feature>
<dbReference type="GO" id="GO:0000793">
    <property type="term" value="C:condensed chromosome"/>
    <property type="evidence" value="ECO:0007669"/>
    <property type="project" value="TreeGrafter"/>
</dbReference>
<protein>
    <submittedName>
        <fullName evidence="3">Uncharacterized protein</fullName>
    </submittedName>
</protein>
<dbReference type="PANTHER" id="PTHR43941">
    <property type="entry name" value="STRUCTURAL MAINTENANCE OF CHROMOSOMES PROTEIN 2"/>
    <property type="match status" value="1"/>
</dbReference>
<dbReference type="GO" id="GO:0003682">
    <property type="term" value="F:chromatin binding"/>
    <property type="evidence" value="ECO:0007669"/>
    <property type="project" value="TreeGrafter"/>
</dbReference>
<keyword evidence="4" id="KW-1185">Reference proteome</keyword>
<feature type="compositionally biased region" description="Basic and acidic residues" evidence="2">
    <location>
        <begin position="1800"/>
        <end position="1814"/>
    </location>
</feature>
<dbReference type="OrthoDB" id="248839at2759"/>
<feature type="region of interest" description="Disordered" evidence="2">
    <location>
        <begin position="1"/>
        <end position="34"/>
    </location>
</feature>
<evidence type="ECO:0000313" key="4">
    <source>
        <dbReference type="Proteomes" id="UP000284403"/>
    </source>
</evidence>
<feature type="coiled-coil region" evidence="1">
    <location>
        <begin position="1564"/>
        <end position="1591"/>
    </location>
</feature>
<sequence length="2140" mass="235651">EEEMHERLDEAAAREEELRERLDEAAAREEELHERLDEAAARERALESKLSELGEAADALQRALDGNALAVAGEEDATAVGDRVVGALKRLRADSDAASATMRGARLLEGADAEPLLSQCRQMASEMEALRASEQRFLVMLKEQSVVSVGLRFRLEEMEERVALLLESFGLPFRVLRRLTSALSAVIAICALLNCDEQSIYCYVEEVLESRDYYARLCGNDGSLLASHEEDVTRSECVLVMKRAIKRLVPELLDDPVLRFPAKLQRAVEETVLEILRLRESLEESTDAGARVEGELGTILAACGKALCVLRGEAAPVDAGEGAEAPRPSVSYLARSLVSQAGDTAGSLRELREVCVECGGILAHARQREGEKDILTSEYSLTSAASAATDVLLLSGHCREVVAELLALREKLRSSLATVARSVGDNNVLLATVRSCLRALSFALDNAASEAPPCEEYGVDAEAVEGVCEGLRSCTHAVALRLREAEHDASASAQVLQEALVPEEDRRRGESEGLLMLASAAARALEARRVEVESVGTAFEQARRLAEEYRRCMHANSAEAEAAMTAQVQTRAALESQLNEATERQVQATAKTAKLLRDMSEFVGSVAAIMLYDGDAVDEEEEEARAGHDREDEAPHLVSRVRLDGLLEHCSAVMRALEAAKAKAKLLSSEADDLRGRLSESENALRELEYQSRNAETKSAAQAAEMRGEMEFLRDALQAKVTECEKVQQHAQYTERRVNTLQAEMANADRSYGSERDSLSKVQSSLLAEKEETRRQLEQLRLEQKEVQKFLHKCHATSLDEEAAKMAALAGDVALIPLVLEEAEHRMQLLQNWLLSHPMHAVPLLAICTRVGNVLSATDFEDIPTRVAEVLKREQEFGRLLGAPAKTPGPTRAAVLKTLMEWAEKFGLETELQAETFLADLDAALSELYFDYASLRKKKAALQGELDHAHSTLAVSGRQVEQIASLLRASHQTEGPLSQLTAAAAAEATAPSFTLQTGFAALRAEAEWAAERIAGHAEQTRKVLDVFAPVYSGCSVLEASMRTVEELRERRATEEGLRAELATERAKVESCRGCIETSKSYLPEPLIPFIEGDDLQRRCAFAAAELRRLTGTFASSQQLIASAGQDAHGGDLCMNLDDLLRKLRQLEAGAKVLEASCERQQQRALQLETTLRDTEERTEATMAAQEDTARKAVMQEKAKQNELQAQLAESMQECDQLRAVIAACGSAMGCSLEAGSGNCTITSAANNDEREEAKVVRAAKVLAATHDAHTRELEELKEQLASSRKALAAEKDLRALAQEEQCRLMDEVERLRAELLRVTASDEEHQAALLHLTERAEGVASRPSPDHSASAFSVSSPLSRRASLAGQRLLDFCSVCGEQRRTLEGEVNALKERGVEHQRAMDAVVRRLREALQLTGETHPGDAILLGELLREKLSEALEDKKSLTGITEALREENATLKGACTSTEAQLQEAATSLAQLDLRRRALEEDLGVLTAFAGSVAQAMGEPLPSGPADVERLKGVCVARQAALQENSAEMLRMREELNAATSTSAELKVIIDVNAAEAQQRTERLRAVEQERDELLKASEQLVGRVQSILDDHLEVQRELKFPDDSDDVTIADIVQLCVERLEQHRIGAAMSCDQLAALQRENAELRRELQRLEGDAAVTADEIAELHEQLRLLLDTKQLAKADQSKLRAEYDSLSRQVQALFTDALRMAADDMQLQLPLFSDTSVSGALQGLRSLLDYIAERFRSGASHSEDAEDKVESLEQLLQVQERQHAQEARSLYRSFRDHVAAYTTPHDARGEDDAADDDRSSSSSSSDKARRLLPGYLVVAGNSLHRVHTEVRHVGLLCRRLLGIPAEPPGQLRGMSLLASTAWLGEAASEIVGRAELLHNAIRAVSQVVEISPIDLASPEQQVTDWVESFGLWLERAQRGLDATDRLLEALTSVVHSHGGVVEEVLSANGTAMSCTNNSNTTYPQPPIVDASLQDLNNSRTDVSLSRYVTHPHHRAVFNAVQELLSQLESRGRVLTSEWQALMDQNNRLIHERRQTEEDQLQVQAHVQELRRVVQRKIEEDRRVEKSLQELDRHLDMQARELAMKYRSDHDLIVRQFTELRGTIRRTIKPQRSHSTTSTAFGSVSH</sequence>
<name>A0A422QB20_9TRYP</name>
<evidence type="ECO:0000313" key="3">
    <source>
        <dbReference type="EMBL" id="RNF27115.1"/>
    </source>
</evidence>
<reference evidence="3 4" key="1">
    <citation type="journal article" date="2018" name="BMC Genomics">
        <title>Genomic comparison of Trypanosoma conorhini and Trypanosoma rangeli to Trypanosoma cruzi strains of high and low virulence.</title>
        <authorList>
            <person name="Bradwell K.R."/>
            <person name="Koparde V.N."/>
            <person name="Matveyev A.V."/>
            <person name="Serrano M.G."/>
            <person name="Alves J.M."/>
            <person name="Parikh H."/>
            <person name="Huang B."/>
            <person name="Lee V."/>
            <person name="Espinosa-Alvarez O."/>
            <person name="Ortiz P.A."/>
            <person name="Costa-Martins A.G."/>
            <person name="Teixeira M.M."/>
            <person name="Buck G.A."/>
        </authorList>
    </citation>
    <scope>NUCLEOTIDE SEQUENCE [LARGE SCALE GENOMIC DNA]</scope>
    <source>
        <strain evidence="3 4">025E</strain>
    </source>
</reference>
<accession>A0A422QB20</accession>
<comment type="caution">
    <text evidence="3">The sequence shown here is derived from an EMBL/GenBank/DDBJ whole genome shotgun (WGS) entry which is preliminary data.</text>
</comment>
<dbReference type="GO" id="GO:0007076">
    <property type="term" value="P:mitotic chromosome condensation"/>
    <property type="evidence" value="ECO:0007669"/>
    <property type="project" value="TreeGrafter"/>
</dbReference>
<dbReference type="PANTHER" id="PTHR43941:SF1">
    <property type="entry name" value="STRUCTURAL MAINTENANCE OF CHROMOSOMES PROTEIN 2"/>
    <property type="match status" value="1"/>
</dbReference>
<feature type="coiled-coil region" evidence="1">
    <location>
        <begin position="657"/>
        <end position="698"/>
    </location>
</feature>
<feature type="coiled-coil region" evidence="1">
    <location>
        <begin position="1136"/>
        <end position="1220"/>
    </location>
</feature>
<evidence type="ECO:0000256" key="2">
    <source>
        <dbReference type="SAM" id="MobiDB-lite"/>
    </source>
</evidence>
<dbReference type="EMBL" id="MKKU01000016">
    <property type="protein sequence ID" value="RNF27115.1"/>
    <property type="molecule type" value="Genomic_DNA"/>
</dbReference>
<gene>
    <name evidence="3" type="ORF">Tco025E_00669</name>
</gene>
<feature type="coiled-coil region" evidence="1">
    <location>
        <begin position="1757"/>
        <end position="1784"/>
    </location>
</feature>
<feature type="region of interest" description="Disordered" evidence="2">
    <location>
        <begin position="1797"/>
        <end position="1821"/>
    </location>
</feature>
<organism evidence="3 4">
    <name type="scientific">Trypanosoma conorhini</name>
    <dbReference type="NCBI Taxonomy" id="83891"/>
    <lineage>
        <taxon>Eukaryota</taxon>
        <taxon>Discoba</taxon>
        <taxon>Euglenozoa</taxon>
        <taxon>Kinetoplastea</taxon>
        <taxon>Metakinetoplastina</taxon>
        <taxon>Trypanosomatida</taxon>
        <taxon>Trypanosomatidae</taxon>
        <taxon>Trypanosoma</taxon>
    </lineage>
</organism>
<feature type="compositionally biased region" description="Low complexity" evidence="2">
    <location>
        <begin position="1346"/>
        <end position="1355"/>
    </location>
</feature>
<feature type="coiled-coil region" evidence="1">
    <location>
        <begin position="1259"/>
        <end position="1293"/>
    </location>
</feature>